<dbReference type="AlphaFoldDB" id="A0A6L2MKG4"/>
<sequence length="155" mass="17110">MGAMIEVIRVFGSFGMGSGFDKSFTFEFLPLRYDALLSNSIPTALLLPLLTLLATSLESTIADNDSTFIFSAILNPDNSASYPASLLVLSKLSLKSYVYFVLIGLMRTKPALHPLVLDVPSIEYFANFPEASTLFDWLIGDNFYGMSFEVPPQPY</sequence>
<comment type="caution">
    <text evidence="1">The sequence shown here is derived from an EMBL/GenBank/DDBJ whole genome shotgun (WGS) entry which is preliminary data.</text>
</comment>
<proteinExistence type="predicted"/>
<reference evidence="1" key="1">
    <citation type="journal article" date="2019" name="Sci. Rep.">
        <title>Draft genome of Tanacetum cinerariifolium, the natural source of mosquito coil.</title>
        <authorList>
            <person name="Yamashiro T."/>
            <person name="Shiraishi A."/>
            <person name="Satake H."/>
            <person name="Nakayama K."/>
        </authorList>
    </citation>
    <scope>NUCLEOTIDE SEQUENCE</scope>
</reference>
<accession>A0A6L2MKG4</accession>
<dbReference type="EMBL" id="BKCJ010006776">
    <property type="protein sequence ID" value="GEU73889.1"/>
    <property type="molecule type" value="Genomic_DNA"/>
</dbReference>
<gene>
    <name evidence="1" type="ORF">Tci_045867</name>
</gene>
<protein>
    <submittedName>
        <fullName evidence="1">Uncharacterized protein</fullName>
    </submittedName>
</protein>
<name>A0A6L2MKG4_TANCI</name>
<evidence type="ECO:0000313" key="1">
    <source>
        <dbReference type="EMBL" id="GEU73889.1"/>
    </source>
</evidence>
<organism evidence="1">
    <name type="scientific">Tanacetum cinerariifolium</name>
    <name type="common">Dalmatian daisy</name>
    <name type="synonym">Chrysanthemum cinerariifolium</name>
    <dbReference type="NCBI Taxonomy" id="118510"/>
    <lineage>
        <taxon>Eukaryota</taxon>
        <taxon>Viridiplantae</taxon>
        <taxon>Streptophyta</taxon>
        <taxon>Embryophyta</taxon>
        <taxon>Tracheophyta</taxon>
        <taxon>Spermatophyta</taxon>
        <taxon>Magnoliopsida</taxon>
        <taxon>eudicotyledons</taxon>
        <taxon>Gunneridae</taxon>
        <taxon>Pentapetalae</taxon>
        <taxon>asterids</taxon>
        <taxon>campanulids</taxon>
        <taxon>Asterales</taxon>
        <taxon>Asteraceae</taxon>
        <taxon>Asteroideae</taxon>
        <taxon>Anthemideae</taxon>
        <taxon>Anthemidinae</taxon>
        <taxon>Tanacetum</taxon>
    </lineage>
</organism>